<dbReference type="EMBL" id="SLUN01000003">
    <property type="protein sequence ID" value="TCL75274.1"/>
    <property type="molecule type" value="Genomic_DNA"/>
</dbReference>
<keyword evidence="3" id="KW-1185">Reference proteome</keyword>
<feature type="transmembrane region" description="Helical" evidence="1">
    <location>
        <begin position="238"/>
        <end position="258"/>
    </location>
</feature>
<sequence>MTNRNGSKGVAVTQDTHAKNPGFFAKIYRLLFHEDVYYRIGGYLIFGLLLFFIAWASFQFLIKKPNLLADSFMVQKLVSSTTAKTFGTWGTEHFGKTLTLFKWQLDVAKEFDIWGNVLVLTFKYFVNHLIFVIPFIFLLNFFKVGRWNFGAIYFAFYTILWGAVIGTQSLSFPTGTNVALGSLILFARFGLWTWFSYLLLVVGTAQFGWLVAPNLSGWAWKQERKLWPVHFTPEQREVFIYGLLFLLASSFAEARIFVHYNL</sequence>
<keyword evidence="1" id="KW-0812">Transmembrane</keyword>
<keyword evidence="1" id="KW-1133">Transmembrane helix</keyword>
<feature type="transmembrane region" description="Helical" evidence="1">
    <location>
        <begin position="194"/>
        <end position="217"/>
    </location>
</feature>
<dbReference type="Proteomes" id="UP000295008">
    <property type="component" value="Unassembled WGS sequence"/>
</dbReference>
<protein>
    <submittedName>
        <fullName evidence="2">Uncharacterized protein</fullName>
    </submittedName>
</protein>
<dbReference type="AlphaFoldDB" id="A0A4R1S837"/>
<feature type="transmembrane region" description="Helical" evidence="1">
    <location>
        <begin position="36"/>
        <end position="58"/>
    </location>
</feature>
<organism evidence="2 3">
    <name type="scientific">Hydrogenispora ethanolica</name>
    <dbReference type="NCBI Taxonomy" id="1082276"/>
    <lineage>
        <taxon>Bacteria</taxon>
        <taxon>Bacillati</taxon>
        <taxon>Bacillota</taxon>
        <taxon>Hydrogenispora</taxon>
    </lineage>
</organism>
<evidence type="ECO:0000313" key="2">
    <source>
        <dbReference type="EMBL" id="TCL75274.1"/>
    </source>
</evidence>
<evidence type="ECO:0000313" key="3">
    <source>
        <dbReference type="Proteomes" id="UP000295008"/>
    </source>
</evidence>
<gene>
    <name evidence="2" type="ORF">EDC14_1003206</name>
</gene>
<comment type="caution">
    <text evidence="2">The sequence shown here is derived from an EMBL/GenBank/DDBJ whole genome shotgun (WGS) entry which is preliminary data.</text>
</comment>
<reference evidence="2 3" key="1">
    <citation type="submission" date="2019-03" db="EMBL/GenBank/DDBJ databases">
        <title>Genomic Encyclopedia of Type Strains, Phase IV (KMG-IV): sequencing the most valuable type-strain genomes for metagenomic binning, comparative biology and taxonomic classification.</title>
        <authorList>
            <person name="Goeker M."/>
        </authorList>
    </citation>
    <scope>NUCLEOTIDE SEQUENCE [LARGE SCALE GENOMIC DNA]</scope>
    <source>
        <strain evidence="2 3">LX-B</strain>
    </source>
</reference>
<accession>A0A4R1S837</accession>
<name>A0A4R1S837_HYDET</name>
<feature type="transmembrane region" description="Helical" evidence="1">
    <location>
        <begin position="154"/>
        <end position="174"/>
    </location>
</feature>
<evidence type="ECO:0000256" key="1">
    <source>
        <dbReference type="SAM" id="Phobius"/>
    </source>
</evidence>
<proteinExistence type="predicted"/>
<feature type="transmembrane region" description="Helical" evidence="1">
    <location>
        <begin position="124"/>
        <end position="142"/>
    </location>
</feature>
<dbReference type="RefSeq" id="WP_132012940.1">
    <property type="nucleotide sequence ID" value="NZ_SLUN01000003.1"/>
</dbReference>
<keyword evidence="1" id="KW-0472">Membrane</keyword>